<keyword evidence="3" id="KW-0614">Plasmid</keyword>
<dbReference type="RefSeq" id="WP_353947374.1">
    <property type="nucleotide sequence ID" value="NZ_CP159535.1"/>
</dbReference>
<proteinExistence type="predicted"/>
<evidence type="ECO:0000259" key="2">
    <source>
        <dbReference type="SMART" id="SM00470"/>
    </source>
</evidence>
<dbReference type="InterPro" id="IPR036086">
    <property type="entry name" value="ParB/Sulfiredoxin_sf"/>
</dbReference>
<organism evidence="3">
    <name type="scientific">Streptomyces tabacisoli</name>
    <dbReference type="NCBI Taxonomy" id="3156398"/>
    <lineage>
        <taxon>Bacteria</taxon>
        <taxon>Bacillati</taxon>
        <taxon>Actinomycetota</taxon>
        <taxon>Actinomycetes</taxon>
        <taxon>Kitasatosporales</taxon>
        <taxon>Streptomycetaceae</taxon>
        <taxon>Streptomyces</taxon>
    </lineage>
</organism>
<dbReference type="AlphaFoldDB" id="A0AAU8J569"/>
<reference evidence="3" key="1">
    <citation type="submission" date="2024-06" db="EMBL/GenBank/DDBJ databases">
        <title>Streptomyces sp. strain HUAS MG91 genome sequences.</title>
        <authorList>
            <person name="Mo P."/>
        </authorList>
    </citation>
    <scope>NUCLEOTIDE SEQUENCE</scope>
    <source>
        <strain evidence="3">HUAS MG91</strain>
        <plasmid evidence="3">punmamed1</plasmid>
    </source>
</reference>
<feature type="domain" description="ParB-like N-terminal" evidence="2">
    <location>
        <begin position="33"/>
        <end position="117"/>
    </location>
</feature>
<geneLocation type="plasmid" evidence="3">
    <name>punmamed1</name>
</geneLocation>
<evidence type="ECO:0000256" key="1">
    <source>
        <dbReference type="SAM" id="MobiDB-lite"/>
    </source>
</evidence>
<name>A0AAU8J569_9ACTN</name>
<sequence length="342" mass="36364">MTALRPVTADITRAAVATGEAARADEGAGRERAVLALDSLLDSDSPRIDGEDSERVRRLAELEAPLPPILVHRATLRVIDGMHRVRAARLRGDDTIEAEFFDGGDTDAFALAVRLNIAHGLPLTQADRAAAAERLLRARPSWSDRRIAAGTGLSAGTVAAVRRRSTAQDEQLNTRVGRDGRVRPLRAAEGRLRASQVIAANPGATLREIAAVAGIATATAKDVRDRMRQGRGPLPAGRVPGRTGAALPEALGTTGAGRAAARVPAAAIGLLLPSVSKDPSLRTEAGRTLLRMLSVHSIGDEAKWLRLARSVPGHRADILAQAARRCADHWLRLANELENRRA</sequence>
<dbReference type="EMBL" id="CP159535">
    <property type="protein sequence ID" value="XCJ75963.1"/>
    <property type="molecule type" value="Genomic_DNA"/>
</dbReference>
<gene>
    <name evidence="3" type="ORF">ABII15_38700</name>
</gene>
<dbReference type="KEGG" id="stac:ABII15_38700"/>
<dbReference type="SUPFAM" id="SSF110849">
    <property type="entry name" value="ParB/Sulfiredoxin"/>
    <property type="match status" value="1"/>
</dbReference>
<feature type="region of interest" description="Disordered" evidence="1">
    <location>
        <begin position="223"/>
        <end position="244"/>
    </location>
</feature>
<evidence type="ECO:0000313" key="3">
    <source>
        <dbReference type="EMBL" id="XCJ75963.1"/>
    </source>
</evidence>
<dbReference type="InterPro" id="IPR003115">
    <property type="entry name" value="ParB_N"/>
</dbReference>
<dbReference type="SMART" id="SM00470">
    <property type="entry name" value="ParB"/>
    <property type="match status" value="1"/>
</dbReference>
<protein>
    <submittedName>
        <fullName evidence="3">ParB/RepB/Spo0J family partition protein</fullName>
    </submittedName>
</protein>
<accession>A0AAU8J569</accession>